<accession>A0ABM9WZM0</accession>
<evidence type="ECO:0000313" key="2">
    <source>
        <dbReference type="Proteomes" id="UP000242664"/>
    </source>
</evidence>
<protein>
    <submittedName>
        <fullName evidence="1">Uncharacterized protein</fullName>
    </submittedName>
</protein>
<dbReference type="EMBL" id="DS267808">
    <property type="protein sequence ID" value="EDN58859.1"/>
    <property type="molecule type" value="Genomic_DNA"/>
</dbReference>
<reference evidence="2" key="1">
    <citation type="submission" date="2006-10" db="EMBL/GenBank/DDBJ databases">
        <authorList>
            <person name="Heidelberg J."/>
            <person name="Sebastian Y."/>
        </authorList>
    </citation>
    <scope>NUCLEOTIDE SEQUENCE [LARGE SCALE GENOMIC DNA]</scope>
    <source>
        <strain evidence="2">EX25</strain>
    </source>
</reference>
<organism evidence="1 2">
    <name type="scientific">Vibrio antiquarius (strain Ex25)</name>
    <dbReference type="NCBI Taxonomy" id="150340"/>
    <lineage>
        <taxon>Bacteria</taxon>
        <taxon>Pseudomonadati</taxon>
        <taxon>Pseudomonadota</taxon>
        <taxon>Gammaproteobacteria</taxon>
        <taxon>Vibrionales</taxon>
        <taxon>Vibrionaceae</taxon>
        <taxon>Vibrio</taxon>
        <taxon>Vibrio diabolicus subgroup</taxon>
    </lineage>
</organism>
<dbReference type="Proteomes" id="UP000242664">
    <property type="component" value="Unassembled WGS sequence"/>
</dbReference>
<keyword evidence="2" id="KW-1185">Reference proteome</keyword>
<gene>
    <name evidence="1" type="ORF">VEx25_A1424</name>
</gene>
<name>A0ABM9WZM0_VIBAE</name>
<evidence type="ECO:0000313" key="1">
    <source>
        <dbReference type="EMBL" id="EDN58859.1"/>
    </source>
</evidence>
<sequence length="41" mass="5046">MKQTIFPIKFFVQFRCCLSLCDENIEHHELNWIERQSTNVF</sequence>
<proteinExistence type="predicted"/>